<dbReference type="Proteomes" id="UP000214355">
    <property type="component" value="Chromosome I"/>
</dbReference>
<dbReference type="InterPro" id="IPR011335">
    <property type="entry name" value="Restrct_endonuc-II-like"/>
</dbReference>
<dbReference type="STRING" id="131112.SAMN04489737_0582"/>
<keyword evidence="3" id="KW-1185">Reference proteome</keyword>
<evidence type="ECO:0000313" key="3">
    <source>
        <dbReference type="Proteomes" id="UP000214355"/>
    </source>
</evidence>
<dbReference type="SUPFAM" id="SSF52980">
    <property type="entry name" value="Restriction endonuclease-like"/>
    <property type="match status" value="1"/>
</dbReference>
<gene>
    <name evidence="2" type="ORF">SAMN04489737_0582</name>
</gene>
<proteinExistence type="predicted"/>
<organism evidence="2 3">
    <name type="scientific">Arcanobacterium phocae</name>
    <dbReference type="NCBI Taxonomy" id="131112"/>
    <lineage>
        <taxon>Bacteria</taxon>
        <taxon>Bacillati</taxon>
        <taxon>Actinomycetota</taxon>
        <taxon>Actinomycetes</taxon>
        <taxon>Actinomycetales</taxon>
        <taxon>Actinomycetaceae</taxon>
        <taxon>Arcanobacterium</taxon>
    </lineage>
</organism>
<protein>
    <recommendedName>
        <fullName evidence="1">DUF559 domain-containing protein</fullName>
    </recommendedName>
</protein>
<dbReference type="OrthoDB" id="2594539at2"/>
<evidence type="ECO:0000259" key="1">
    <source>
        <dbReference type="Pfam" id="PF04480"/>
    </source>
</evidence>
<dbReference type="Pfam" id="PF04480">
    <property type="entry name" value="DUF559"/>
    <property type="match status" value="1"/>
</dbReference>
<dbReference type="Gene3D" id="3.40.960.10">
    <property type="entry name" value="VSR Endonuclease"/>
    <property type="match status" value="1"/>
</dbReference>
<evidence type="ECO:0000313" key="2">
    <source>
        <dbReference type="EMBL" id="SDU78702.1"/>
    </source>
</evidence>
<feature type="domain" description="DUF559" evidence="1">
    <location>
        <begin position="230"/>
        <end position="308"/>
    </location>
</feature>
<name>A0A1H2LCY5_9ACTO</name>
<reference evidence="3" key="1">
    <citation type="submission" date="2016-10" db="EMBL/GenBank/DDBJ databases">
        <authorList>
            <person name="Varghese N."/>
            <person name="Submissions S."/>
        </authorList>
    </citation>
    <scope>NUCLEOTIDE SEQUENCE [LARGE SCALE GENOMIC DNA]</scope>
    <source>
        <strain evidence="3">DSM 10002</strain>
    </source>
</reference>
<dbReference type="InterPro" id="IPR007569">
    <property type="entry name" value="DUF559"/>
</dbReference>
<dbReference type="EMBL" id="LT629804">
    <property type="protein sequence ID" value="SDU78702.1"/>
    <property type="molecule type" value="Genomic_DNA"/>
</dbReference>
<accession>A0A1H2LCY5</accession>
<dbReference type="RefSeq" id="WP_091279703.1">
    <property type="nucleotide sequence ID" value="NZ_LT629804.1"/>
</dbReference>
<dbReference type="AlphaFoldDB" id="A0A1H2LCY5"/>
<dbReference type="GeneID" id="65344328"/>
<sequence>MASVCTIAEFARRQPTYPQLWTARDALLPISGTLENMEKQVFRRWQLPAPLNTSERKLRRAVEQGVLVRLKHRWYAVAQTDRLAVTAANSGMLIGCCTAARKWGLWVPFEKTPHLIGDRKSCQQAIAGAIIHRALDGYGRLGVHYPPCKAPHIVCSLIEALEQIVHYHDAETGLIVLESALNQRKIDLVTADQIISSAQKRKQPILRRRISTAQSGSETRVRNFLQSLGVMVHAQKVIPGVGRVDLLVGRSLVIECDSTTFHSEPLNVNEDRRRDAQQVQLGYTVVRLSYHQVWLDWEATQAYIQAVLHTQNHLKPPRPLRMPINRRGFR</sequence>